<feature type="region of interest" description="Disordered" evidence="1">
    <location>
        <begin position="127"/>
        <end position="174"/>
    </location>
</feature>
<dbReference type="OrthoDB" id="25179at2759"/>
<organism evidence="3 4">
    <name type="scientific">Vavraia culicis (isolate floridensis)</name>
    <name type="common">Microsporidian parasite</name>
    <dbReference type="NCBI Taxonomy" id="948595"/>
    <lineage>
        <taxon>Eukaryota</taxon>
        <taxon>Fungi</taxon>
        <taxon>Fungi incertae sedis</taxon>
        <taxon>Microsporidia</taxon>
        <taxon>Pleistophoridae</taxon>
        <taxon>Vavraia</taxon>
    </lineage>
</organism>
<proteinExistence type="predicted"/>
<evidence type="ECO:0000256" key="1">
    <source>
        <dbReference type="SAM" id="MobiDB-lite"/>
    </source>
</evidence>
<dbReference type="GO" id="GO:0005085">
    <property type="term" value="F:guanyl-nucleotide exchange factor activity"/>
    <property type="evidence" value="ECO:0007669"/>
    <property type="project" value="InterPro"/>
</dbReference>
<gene>
    <name evidence="3" type="ORF">VCUG_02628</name>
</gene>
<dbReference type="Pfam" id="PF00617">
    <property type="entry name" value="RasGEF"/>
    <property type="match status" value="1"/>
</dbReference>
<sequence length="344" mass="39461">MPTNRILRFETQSLKMRNSQQMMLYELEKFVTKKYGRPKYTNTKENMSIEQDGDDRASTISCKSWSREEFPLSLLLEKVINREENENVLYEKFPSIDDMSAGELAEALHSLDLRLYGKVMPTEIVEYGKVDKHRDGDDESSATNKSGGHGNKSGPGQPSKEQMHKRTDSTRTISSNLMSDNLKDIVEKNKALTALTSIKISKGVKSSFFVRVCRYLKKRSNYNSIVSILNGLRTHKTSRSFNEFDIPKKYDPSTTFIIQPIENILADVAISNQETLSEGANMFFYGIVKFFIILQDKKYEVDVEMEHAVMREMVSVKSCSFEEHEESRGVFLGSYLFVPVRKNK</sequence>
<dbReference type="InterPro" id="IPR036964">
    <property type="entry name" value="RASGEF_cat_dom_sf"/>
</dbReference>
<keyword evidence="4" id="KW-1185">Reference proteome</keyword>
<evidence type="ECO:0000313" key="3">
    <source>
        <dbReference type="EMBL" id="ELA45882.2"/>
    </source>
</evidence>
<dbReference type="OMA" id="HAVMREM"/>
<dbReference type="InterPro" id="IPR001895">
    <property type="entry name" value="RASGEF_cat_dom"/>
</dbReference>
<evidence type="ECO:0000313" key="4">
    <source>
        <dbReference type="Proteomes" id="UP000011081"/>
    </source>
</evidence>
<feature type="domain" description="Ras-GEF" evidence="2">
    <location>
        <begin position="103"/>
        <end position="239"/>
    </location>
</feature>
<dbReference type="GO" id="GO:0007264">
    <property type="term" value="P:small GTPase-mediated signal transduction"/>
    <property type="evidence" value="ECO:0007669"/>
    <property type="project" value="InterPro"/>
</dbReference>
<dbReference type="STRING" id="948595.L2GRA3"/>
<feature type="compositionally biased region" description="Basic and acidic residues" evidence="1">
    <location>
        <begin position="127"/>
        <end position="136"/>
    </location>
</feature>
<dbReference type="InterPro" id="IPR023578">
    <property type="entry name" value="Ras_GEF_dom_sf"/>
</dbReference>
<dbReference type="Gene3D" id="1.10.840.10">
    <property type="entry name" value="Ras guanine-nucleotide exchange factors catalytic domain"/>
    <property type="match status" value="1"/>
</dbReference>
<dbReference type="GeneID" id="19880488"/>
<protein>
    <recommendedName>
        <fullName evidence="2">Ras-GEF domain-containing protein</fullName>
    </recommendedName>
</protein>
<dbReference type="Proteomes" id="UP000011081">
    <property type="component" value="Unassembled WGS sequence"/>
</dbReference>
<dbReference type="AlphaFoldDB" id="L2GRA3"/>
<dbReference type="RefSeq" id="XP_008075636.1">
    <property type="nucleotide sequence ID" value="XM_008077445.1"/>
</dbReference>
<dbReference type="SUPFAM" id="SSF48366">
    <property type="entry name" value="Ras GEF"/>
    <property type="match status" value="1"/>
</dbReference>
<evidence type="ECO:0000259" key="2">
    <source>
        <dbReference type="Pfam" id="PF00617"/>
    </source>
</evidence>
<dbReference type="HOGENOM" id="CLU_806983_0_0_1"/>
<name>L2GRA3_VAVCU</name>
<reference evidence="4" key="1">
    <citation type="submission" date="2011-03" db="EMBL/GenBank/DDBJ databases">
        <title>The genome sequence of Vavraia culicis strain floridensis.</title>
        <authorList>
            <consortium name="The Broad Institute Genome Sequencing Platform"/>
            <person name="Cuomo C."/>
            <person name="Becnel J."/>
            <person name="Sanscrainte N."/>
            <person name="Young S.K."/>
            <person name="Zeng Q."/>
            <person name="Gargeya S."/>
            <person name="Fitzgerald M."/>
            <person name="Haas B."/>
            <person name="Abouelleil A."/>
            <person name="Alvarado L."/>
            <person name="Arachchi H.M."/>
            <person name="Berlin A."/>
            <person name="Chapman S.B."/>
            <person name="Gearin G."/>
            <person name="Goldberg J."/>
            <person name="Griggs A."/>
            <person name="Gujja S."/>
            <person name="Hansen M."/>
            <person name="Heiman D."/>
            <person name="Howarth C."/>
            <person name="Larimer J."/>
            <person name="Lui A."/>
            <person name="MacDonald P.J.P."/>
            <person name="McCowen C."/>
            <person name="Montmayeur A."/>
            <person name="Murphy C."/>
            <person name="Neiman D."/>
            <person name="Pearson M."/>
            <person name="Priest M."/>
            <person name="Roberts A."/>
            <person name="Saif S."/>
            <person name="Shea T."/>
            <person name="Sisk P."/>
            <person name="Stolte C."/>
            <person name="Sykes S."/>
            <person name="Wortman J."/>
            <person name="Nusbaum C."/>
            <person name="Birren B."/>
        </authorList>
    </citation>
    <scope>NUCLEOTIDE SEQUENCE [LARGE SCALE GENOMIC DNA]</scope>
    <source>
        <strain evidence="4">floridensis</strain>
    </source>
</reference>
<dbReference type="VEuPathDB" id="MicrosporidiaDB:VCUG_02628"/>
<accession>L2GRA3</accession>
<dbReference type="EMBL" id="GL877493">
    <property type="protein sequence ID" value="ELA45882.2"/>
    <property type="molecule type" value="Genomic_DNA"/>
</dbReference>
<dbReference type="InParanoid" id="L2GRA3"/>